<dbReference type="Pfam" id="PF00677">
    <property type="entry name" value="Lum_binding"/>
    <property type="match status" value="2"/>
</dbReference>
<evidence type="ECO:0000256" key="5">
    <source>
        <dbReference type="ARBA" id="ARBA00012827"/>
    </source>
</evidence>
<comment type="pathway">
    <text evidence="3">Cofactor biosynthesis; riboflavin biosynthesis; riboflavin from 2-hydroxy-3-oxobutyl phosphate and 5-amino-6-(D-ribitylamino)uracil: step 2/2.</text>
</comment>
<dbReference type="InterPro" id="IPR017938">
    <property type="entry name" value="Riboflavin_synthase-like_b-brl"/>
</dbReference>
<evidence type="ECO:0000256" key="10">
    <source>
        <dbReference type="NCBIfam" id="TIGR00187"/>
    </source>
</evidence>
<dbReference type="KEGG" id="vbh:CMV30_18170"/>
<evidence type="ECO:0000259" key="12">
    <source>
        <dbReference type="PROSITE" id="PS51177"/>
    </source>
</evidence>
<feature type="domain" description="Lumazine-binding" evidence="12">
    <location>
        <begin position="97"/>
        <end position="193"/>
    </location>
</feature>
<feature type="repeat" description="Lumazine-binding" evidence="11">
    <location>
        <begin position="97"/>
        <end position="193"/>
    </location>
</feature>
<name>A0A290QG62_9BACT</name>
<dbReference type="FunFam" id="2.40.30.20:FF:000003">
    <property type="entry name" value="Riboflavin synthase, alpha subunit"/>
    <property type="match status" value="1"/>
</dbReference>
<evidence type="ECO:0000256" key="2">
    <source>
        <dbReference type="ARBA" id="ARBA00002803"/>
    </source>
</evidence>
<dbReference type="Proteomes" id="UP000217265">
    <property type="component" value="Chromosome"/>
</dbReference>
<sequence>MFTGIVEETGRVISFNQEKAAWRLRIAARVALEGVALGDSIAINGCCLTVVQFDATQMEFDVLEETKRLTSISVLAAGSPVNLERSLRFDGKIGGHFVTGHIDGLGVIEVFEQRGADHFLRVRTQPGGGRHIVHKGSIAIDGISLTVAEVEGDSFAVWLIPHTVAFTNLHTKRAGDPVNLEFDLLGKYVEKLLAHPQPRNA</sequence>
<dbReference type="AlphaFoldDB" id="A0A290QG62"/>
<comment type="subunit">
    <text evidence="4">Homotrimer.</text>
</comment>
<feature type="domain" description="Lumazine-binding" evidence="12">
    <location>
        <begin position="1"/>
        <end position="96"/>
    </location>
</feature>
<keyword evidence="9" id="KW-0677">Repeat</keyword>
<evidence type="ECO:0000256" key="3">
    <source>
        <dbReference type="ARBA" id="ARBA00004887"/>
    </source>
</evidence>
<organism evidence="13 14">
    <name type="scientific">Nibricoccus aquaticus</name>
    <dbReference type="NCBI Taxonomy" id="2576891"/>
    <lineage>
        <taxon>Bacteria</taxon>
        <taxon>Pseudomonadati</taxon>
        <taxon>Verrucomicrobiota</taxon>
        <taxon>Opitutia</taxon>
        <taxon>Opitutales</taxon>
        <taxon>Opitutaceae</taxon>
        <taxon>Nibricoccus</taxon>
    </lineage>
</organism>
<gene>
    <name evidence="13" type="ORF">CMV30_18170</name>
</gene>
<comment type="function">
    <text evidence="2">Catalyzes the dismutation of two molecules of 6,7-dimethyl-8-ribityllumazine, resulting in the formation of riboflavin and 5-amino-6-(D-ribitylamino)uracil.</text>
</comment>
<dbReference type="InterPro" id="IPR026017">
    <property type="entry name" value="Lumazine-bd_dom"/>
</dbReference>
<keyword evidence="7" id="KW-0686">Riboflavin biosynthesis</keyword>
<evidence type="ECO:0000256" key="4">
    <source>
        <dbReference type="ARBA" id="ARBA00011233"/>
    </source>
</evidence>
<dbReference type="PANTHER" id="PTHR21098">
    <property type="entry name" value="RIBOFLAVIN SYNTHASE ALPHA CHAIN"/>
    <property type="match status" value="1"/>
</dbReference>
<protein>
    <recommendedName>
        <fullName evidence="6 10">Riboflavin synthase</fullName>
        <ecNumber evidence="5 10">2.5.1.9</ecNumber>
    </recommendedName>
</protein>
<evidence type="ECO:0000256" key="6">
    <source>
        <dbReference type="ARBA" id="ARBA00013950"/>
    </source>
</evidence>
<reference evidence="13 14" key="1">
    <citation type="submission" date="2017-09" db="EMBL/GenBank/DDBJ databases">
        <title>Complete genome sequence of Verrucomicrobial strain HZ-65, isolated from freshwater.</title>
        <authorList>
            <person name="Choi A."/>
        </authorList>
    </citation>
    <scope>NUCLEOTIDE SEQUENCE [LARGE SCALE GENOMIC DNA]</scope>
    <source>
        <strain evidence="13 14">HZ-65</strain>
    </source>
</reference>
<dbReference type="EC" id="2.5.1.9" evidence="5 10"/>
<dbReference type="GO" id="GO:0004746">
    <property type="term" value="F:riboflavin synthase activity"/>
    <property type="evidence" value="ECO:0007669"/>
    <property type="project" value="UniProtKB-UniRule"/>
</dbReference>
<dbReference type="GO" id="GO:0009231">
    <property type="term" value="P:riboflavin biosynthetic process"/>
    <property type="evidence" value="ECO:0007669"/>
    <property type="project" value="UniProtKB-KW"/>
</dbReference>
<dbReference type="Gene3D" id="2.40.30.20">
    <property type="match status" value="2"/>
</dbReference>
<evidence type="ECO:0000256" key="1">
    <source>
        <dbReference type="ARBA" id="ARBA00000968"/>
    </source>
</evidence>
<dbReference type="PIRSF" id="PIRSF000498">
    <property type="entry name" value="Riboflavin_syn_A"/>
    <property type="match status" value="1"/>
</dbReference>
<dbReference type="NCBIfam" id="TIGR00187">
    <property type="entry name" value="ribE"/>
    <property type="match status" value="1"/>
</dbReference>
<dbReference type="CDD" id="cd00402">
    <property type="entry name" value="Riboflavin_synthase_like"/>
    <property type="match status" value="1"/>
</dbReference>
<dbReference type="InterPro" id="IPR023366">
    <property type="entry name" value="ATP_synth_asu-like_sf"/>
</dbReference>
<keyword evidence="8" id="KW-0808">Transferase</keyword>
<dbReference type="NCBIfam" id="NF006767">
    <property type="entry name" value="PRK09289.1"/>
    <property type="match status" value="1"/>
</dbReference>
<feature type="repeat" description="Lumazine-binding" evidence="11">
    <location>
        <begin position="1"/>
        <end position="96"/>
    </location>
</feature>
<dbReference type="SUPFAM" id="SSF63380">
    <property type="entry name" value="Riboflavin synthase domain-like"/>
    <property type="match status" value="2"/>
</dbReference>
<dbReference type="InterPro" id="IPR001783">
    <property type="entry name" value="Lumazine-bd"/>
</dbReference>
<evidence type="ECO:0000313" key="14">
    <source>
        <dbReference type="Proteomes" id="UP000217265"/>
    </source>
</evidence>
<dbReference type="NCBIfam" id="NF009566">
    <property type="entry name" value="PRK13020.1"/>
    <property type="match status" value="1"/>
</dbReference>
<dbReference type="OrthoDB" id="9788537at2"/>
<comment type="catalytic activity">
    <reaction evidence="1">
        <text>2 6,7-dimethyl-8-(1-D-ribityl)lumazine + H(+) = 5-amino-6-(D-ribitylamino)uracil + riboflavin</text>
        <dbReference type="Rhea" id="RHEA:20772"/>
        <dbReference type="ChEBI" id="CHEBI:15378"/>
        <dbReference type="ChEBI" id="CHEBI:15934"/>
        <dbReference type="ChEBI" id="CHEBI:57986"/>
        <dbReference type="ChEBI" id="CHEBI:58201"/>
        <dbReference type="EC" id="2.5.1.9"/>
    </reaction>
</comment>
<dbReference type="FunFam" id="2.40.30.20:FF:000004">
    <property type="entry name" value="Riboflavin synthase, alpha subunit"/>
    <property type="match status" value="1"/>
</dbReference>
<evidence type="ECO:0000256" key="11">
    <source>
        <dbReference type="PROSITE-ProRule" id="PRU00524"/>
    </source>
</evidence>
<evidence type="ECO:0000256" key="9">
    <source>
        <dbReference type="ARBA" id="ARBA00022737"/>
    </source>
</evidence>
<dbReference type="PANTHER" id="PTHR21098:SF0">
    <property type="entry name" value="RIBOFLAVIN SYNTHASE"/>
    <property type="match status" value="1"/>
</dbReference>
<proteinExistence type="predicted"/>
<keyword evidence="14" id="KW-1185">Reference proteome</keyword>
<accession>A0A290QG62</accession>
<dbReference type="EMBL" id="CP023344">
    <property type="protein sequence ID" value="ATC66230.1"/>
    <property type="molecule type" value="Genomic_DNA"/>
</dbReference>
<evidence type="ECO:0000256" key="8">
    <source>
        <dbReference type="ARBA" id="ARBA00022679"/>
    </source>
</evidence>
<evidence type="ECO:0000256" key="7">
    <source>
        <dbReference type="ARBA" id="ARBA00022619"/>
    </source>
</evidence>
<dbReference type="RefSeq" id="WP_096057858.1">
    <property type="nucleotide sequence ID" value="NZ_CP023344.1"/>
</dbReference>
<dbReference type="PROSITE" id="PS51177">
    <property type="entry name" value="LUMAZINE_BIND"/>
    <property type="match status" value="2"/>
</dbReference>
<evidence type="ECO:0000313" key="13">
    <source>
        <dbReference type="EMBL" id="ATC66230.1"/>
    </source>
</evidence>